<gene>
    <name evidence="2" type="ORF">HNR60_002731</name>
</gene>
<dbReference type="InterPro" id="IPR007421">
    <property type="entry name" value="Schlafen_AlbA_2_dom"/>
</dbReference>
<evidence type="ECO:0000259" key="1">
    <source>
        <dbReference type="Pfam" id="PF04326"/>
    </source>
</evidence>
<dbReference type="InterPro" id="IPR038461">
    <property type="entry name" value="Schlafen_AlbA_2_dom_sf"/>
</dbReference>
<dbReference type="PANTHER" id="PTHR30595:SF6">
    <property type="entry name" value="SCHLAFEN ALBA-2 DOMAIN-CONTAINING PROTEIN"/>
    <property type="match status" value="1"/>
</dbReference>
<organism evidence="2 3">
    <name type="scientific">Rhodopseudomonas rhenobacensis</name>
    <dbReference type="NCBI Taxonomy" id="87461"/>
    <lineage>
        <taxon>Bacteria</taxon>
        <taxon>Pseudomonadati</taxon>
        <taxon>Pseudomonadota</taxon>
        <taxon>Alphaproteobacteria</taxon>
        <taxon>Hyphomicrobiales</taxon>
        <taxon>Nitrobacteraceae</taxon>
        <taxon>Rhodopseudomonas</taxon>
    </lineage>
</organism>
<dbReference type="Pfam" id="PF13749">
    <property type="entry name" value="HATPase_c_4"/>
    <property type="match status" value="1"/>
</dbReference>
<sequence>MAVDDPCALLERLLKEPREVEWLEFKCNLSDVGEIGEYVSALSNSAMLAGKDRAFLVFGVEDGTGARVGTSTVLADLRKGAENFPNWISRVIEPRLMMEFLDFECGGMKFAILAIEPTYDRPVRFAGIEYIRIGENKKRLADFPNHERSLWLATSRRKFEEAVALTNQSPEGALALLEIDAFYSLLNEPLPSLNNEILRKLEGCGLVRDNLEGKFDITNLGAILLAKDVTKFPPIQGKAMRIVSYSGRDKSRSDLSREASMGYAAGFVNMMKWLMAHLPKEERYIDGVRRNTPRYPEIAIREIIANSMIHQDLTITGAGPLVEIYADRVEFTNPGNCLIATDRLLDERRSRNEKLAMMMRQLNLCEERGSGLDKAMIEVERLHLPPPEFVSSENSMRVVLFSPRPFSEMSKQEKLRAGFFHCVLRWMQHNYMSNSTLRERFSLPDEEYQAVSSVISELVRSGRIIPAEEGQGRRNARYLPYWAGSAS</sequence>
<dbReference type="InterPro" id="IPR038475">
    <property type="entry name" value="RecG_C_sf"/>
</dbReference>
<proteinExistence type="predicted"/>
<comment type="caution">
    <text evidence="2">The sequence shown here is derived from an EMBL/GenBank/DDBJ whole genome shotgun (WGS) entry which is preliminary data.</text>
</comment>
<accession>A0A7W8DZL2</accession>
<feature type="domain" description="Schlafen AlbA-2" evidence="1">
    <location>
        <begin position="19"/>
        <end position="140"/>
    </location>
</feature>
<dbReference type="Proteomes" id="UP000542353">
    <property type="component" value="Unassembled WGS sequence"/>
</dbReference>
<dbReference type="AlphaFoldDB" id="A0A7W8DZL2"/>
<evidence type="ECO:0000313" key="2">
    <source>
        <dbReference type="EMBL" id="MBB5047972.1"/>
    </source>
</evidence>
<dbReference type="Gene3D" id="3.30.565.60">
    <property type="match status" value="1"/>
</dbReference>
<dbReference type="PANTHER" id="PTHR30595">
    <property type="entry name" value="GLPR-RELATED TRANSCRIPTIONAL REPRESSOR"/>
    <property type="match status" value="1"/>
</dbReference>
<dbReference type="Gene3D" id="3.30.950.30">
    <property type="entry name" value="Schlafen, AAA domain"/>
    <property type="match status" value="1"/>
</dbReference>
<dbReference type="EMBL" id="JACHIH010000016">
    <property type="protein sequence ID" value="MBB5047972.1"/>
    <property type="molecule type" value="Genomic_DNA"/>
</dbReference>
<dbReference type="Pfam" id="PF04326">
    <property type="entry name" value="SLFN_AlbA_2"/>
    <property type="match status" value="1"/>
</dbReference>
<protein>
    <submittedName>
        <fullName evidence="2">Putative HTH transcriptional regulator</fullName>
    </submittedName>
</protein>
<reference evidence="2 3" key="1">
    <citation type="submission" date="2020-08" db="EMBL/GenBank/DDBJ databases">
        <title>Genomic Encyclopedia of Type Strains, Phase IV (KMG-IV): sequencing the most valuable type-strain genomes for metagenomic binning, comparative biology and taxonomic classification.</title>
        <authorList>
            <person name="Goeker M."/>
        </authorList>
    </citation>
    <scope>NUCLEOTIDE SEQUENCE [LARGE SCALE GENOMIC DNA]</scope>
    <source>
        <strain evidence="2 3">DSM 12706</strain>
    </source>
</reference>
<evidence type="ECO:0000313" key="3">
    <source>
        <dbReference type="Proteomes" id="UP000542353"/>
    </source>
</evidence>
<name>A0A7W8DZL2_9BRAD</name>
<keyword evidence="3" id="KW-1185">Reference proteome</keyword>
<dbReference type="RefSeq" id="WP_184258320.1">
    <property type="nucleotide sequence ID" value="NZ_JACHIH010000016.1"/>
</dbReference>